<keyword evidence="5" id="KW-0804">Transcription</keyword>
<sequence length="233" mass="26986">MNRAGSEGLYVKIMIVEDDATISEMLGETLQKWGFESVLCNDLDRVQERYVAEQPHLMLLDINLPVYDGFYWCSRIREVSNVPIIFLSSRNTPMDMVMAINMGGDDYIQKPFYDEVLISKIKALLRRTYSYIDPFPNVIEHEGVILNLHDGRLLSGEQSVELTKNEFRILNLLMQSKGSIVSRETIMRRLWEDESFVDDNTLTVNMTRIRKKLDDLGISRFITTIKGEGYMIK</sequence>
<dbReference type="SUPFAM" id="SSF46894">
    <property type="entry name" value="C-terminal effector domain of the bipartite response regulators"/>
    <property type="match status" value="1"/>
</dbReference>
<evidence type="ECO:0000256" key="6">
    <source>
        <dbReference type="PROSITE-ProRule" id="PRU00169"/>
    </source>
</evidence>
<evidence type="ECO:0000256" key="5">
    <source>
        <dbReference type="ARBA" id="ARBA00023163"/>
    </source>
</evidence>
<dbReference type="InterPro" id="IPR001867">
    <property type="entry name" value="OmpR/PhoB-type_DNA-bd"/>
</dbReference>
<dbReference type="CDD" id="cd18159">
    <property type="entry name" value="REC_OmpR_NsrR-like"/>
    <property type="match status" value="1"/>
</dbReference>
<dbReference type="PROSITE" id="PS50110">
    <property type="entry name" value="RESPONSE_REGULATORY"/>
    <property type="match status" value="1"/>
</dbReference>
<feature type="modified residue" description="4-aspartylphosphate" evidence="6">
    <location>
        <position position="61"/>
    </location>
</feature>
<dbReference type="InterPro" id="IPR039420">
    <property type="entry name" value="WalR-like"/>
</dbReference>
<dbReference type="SMART" id="SM00448">
    <property type="entry name" value="REC"/>
    <property type="match status" value="1"/>
</dbReference>
<keyword evidence="3" id="KW-0805">Transcription regulation</keyword>
<dbReference type="EMBL" id="JAGGKI010000007">
    <property type="protein sequence ID" value="MBP1893884.1"/>
    <property type="molecule type" value="Genomic_DNA"/>
</dbReference>
<feature type="DNA-binding region" description="OmpR/PhoB-type" evidence="7">
    <location>
        <begin position="136"/>
        <end position="233"/>
    </location>
</feature>
<organism evidence="10 11">
    <name type="scientific">Paenibacillus lactis</name>
    <dbReference type="NCBI Taxonomy" id="228574"/>
    <lineage>
        <taxon>Bacteria</taxon>
        <taxon>Bacillati</taxon>
        <taxon>Bacillota</taxon>
        <taxon>Bacilli</taxon>
        <taxon>Bacillales</taxon>
        <taxon>Paenibacillaceae</taxon>
        <taxon>Paenibacillus</taxon>
    </lineage>
</organism>
<evidence type="ECO:0000259" key="9">
    <source>
        <dbReference type="PROSITE" id="PS51755"/>
    </source>
</evidence>
<evidence type="ECO:0000256" key="2">
    <source>
        <dbReference type="ARBA" id="ARBA00023012"/>
    </source>
</evidence>
<evidence type="ECO:0000256" key="7">
    <source>
        <dbReference type="PROSITE-ProRule" id="PRU01091"/>
    </source>
</evidence>
<dbReference type="Gene3D" id="1.10.10.10">
    <property type="entry name" value="Winged helix-like DNA-binding domain superfamily/Winged helix DNA-binding domain"/>
    <property type="match status" value="1"/>
</dbReference>
<feature type="domain" description="OmpR/PhoB-type" evidence="9">
    <location>
        <begin position="136"/>
        <end position="233"/>
    </location>
</feature>
<evidence type="ECO:0000259" key="8">
    <source>
        <dbReference type="PROSITE" id="PS50110"/>
    </source>
</evidence>
<dbReference type="InterPro" id="IPR011006">
    <property type="entry name" value="CheY-like_superfamily"/>
</dbReference>
<keyword evidence="4 7" id="KW-0238">DNA-binding</keyword>
<protein>
    <submittedName>
        <fullName evidence="10">DNA-binding response OmpR family regulator</fullName>
    </submittedName>
</protein>
<dbReference type="GO" id="GO:0003677">
    <property type="term" value="F:DNA binding"/>
    <property type="evidence" value="ECO:0007669"/>
    <property type="project" value="UniProtKB-KW"/>
</dbReference>
<dbReference type="Pfam" id="PF00072">
    <property type="entry name" value="Response_reg"/>
    <property type="match status" value="1"/>
</dbReference>
<keyword evidence="11" id="KW-1185">Reference proteome</keyword>
<reference evidence="10 11" key="1">
    <citation type="submission" date="2021-03" db="EMBL/GenBank/DDBJ databases">
        <title>Genomic Encyclopedia of Type Strains, Phase IV (KMG-IV): sequencing the most valuable type-strain genomes for metagenomic binning, comparative biology and taxonomic classification.</title>
        <authorList>
            <person name="Goeker M."/>
        </authorList>
    </citation>
    <scope>NUCLEOTIDE SEQUENCE [LARGE SCALE GENOMIC DNA]</scope>
    <source>
        <strain evidence="10 11">DSM 15596</strain>
    </source>
</reference>
<name>A0ABS4FCA1_9BACL</name>
<dbReference type="Pfam" id="PF00486">
    <property type="entry name" value="Trans_reg_C"/>
    <property type="match status" value="1"/>
</dbReference>
<dbReference type="Proteomes" id="UP000706926">
    <property type="component" value="Unassembled WGS sequence"/>
</dbReference>
<keyword evidence="1 6" id="KW-0597">Phosphoprotein</keyword>
<keyword evidence="2" id="KW-0902">Two-component regulatory system</keyword>
<dbReference type="InterPro" id="IPR016032">
    <property type="entry name" value="Sig_transdc_resp-reg_C-effctor"/>
</dbReference>
<proteinExistence type="predicted"/>
<evidence type="ECO:0000313" key="11">
    <source>
        <dbReference type="Proteomes" id="UP000706926"/>
    </source>
</evidence>
<dbReference type="SMART" id="SM00862">
    <property type="entry name" value="Trans_reg_C"/>
    <property type="match status" value="1"/>
</dbReference>
<accession>A0ABS4FCA1</accession>
<comment type="caution">
    <text evidence="10">The sequence shown here is derived from an EMBL/GenBank/DDBJ whole genome shotgun (WGS) entry which is preliminary data.</text>
</comment>
<dbReference type="CDD" id="cd00383">
    <property type="entry name" value="trans_reg_C"/>
    <property type="match status" value="1"/>
</dbReference>
<dbReference type="InterPro" id="IPR036388">
    <property type="entry name" value="WH-like_DNA-bd_sf"/>
</dbReference>
<evidence type="ECO:0000256" key="4">
    <source>
        <dbReference type="ARBA" id="ARBA00023125"/>
    </source>
</evidence>
<dbReference type="PANTHER" id="PTHR48111:SF43">
    <property type="entry name" value="STAGE 0 SPORULATION PROTEIN A HOMOLOG"/>
    <property type="match status" value="1"/>
</dbReference>
<evidence type="ECO:0000256" key="1">
    <source>
        <dbReference type="ARBA" id="ARBA00022553"/>
    </source>
</evidence>
<dbReference type="PROSITE" id="PS51755">
    <property type="entry name" value="OMPR_PHOB"/>
    <property type="match status" value="1"/>
</dbReference>
<dbReference type="SUPFAM" id="SSF52172">
    <property type="entry name" value="CheY-like"/>
    <property type="match status" value="1"/>
</dbReference>
<evidence type="ECO:0000256" key="3">
    <source>
        <dbReference type="ARBA" id="ARBA00023015"/>
    </source>
</evidence>
<dbReference type="PANTHER" id="PTHR48111">
    <property type="entry name" value="REGULATOR OF RPOS"/>
    <property type="match status" value="1"/>
</dbReference>
<evidence type="ECO:0000313" key="10">
    <source>
        <dbReference type="EMBL" id="MBP1893884.1"/>
    </source>
</evidence>
<gene>
    <name evidence="10" type="ORF">J2Z18_002987</name>
</gene>
<dbReference type="InterPro" id="IPR001789">
    <property type="entry name" value="Sig_transdc_resp-reg_receiver"/>
</dbReference>
<feature type="domain" description="Response regulatory" evidence="8">
    <location>
        <begin position="12"/>
        <end position="125"/>
    </location>
</feature>
<dbReference type="Gene3D" id="3.40.50.2300">
    <property type="match status" value="1"/>
</dbReference>